<evidence type="ECO:0000256" key="2">
    <source>
        <dbReference type="ARBA" id="ARBA00012552"/>
    </source>
</evidence>
<dbReference type="HOGENOM" id="CLU_304481_0_0_1"/>
<dbReference type="GO" id="GO:0032574">
    <property type="term" value="F:5'-3' RNA helicase activity"/>
    <property type="evidence" value="ECO:0007669"/>
    <property type="project" value="InterPro"/>
</dbReference>
<keyword evidence="3" id="KW-0943">RNA-mediated gene silencing</keyword>
<dbReference type="Pfam" id="PF21634">
    <property type="entry name" value="MOV-10_beta-barrel"/>
    <property type="match status" value="1"/>
</dbReference>
<dbReference type="InterPro" id="IPR003593">
    <property type="entry name" value="AAA+_ATPase"/>
</dbReference>
<feature type="domain" description="Helicase ATP-binding" evidence="7">
    <location>
        <begin position="420"/>
        <end position="619"/>
    </location>
</feature>
<dbReference type="InterPro" id="IPR047187">
    <property type="entry name" value="SF1_C_Upf1"/>
</dbReference>
<dbReference type="AlphaFoldDB" id="D6WC75"/>
<accession>D6WC75</accession>
<dbReference type="OMA" id="CRWEYLP"/>
<dbReference type="FunFam" id="3.40.50.300:FF:005414">
    <property type="entry name" value="Putative RNA helicase armi-like Protein"/>
    <property type="match status" value="1"/>
</dbReference>
<dbReference type="InterPro" id="IPR041679">
    <property type="entry name" value="DNA2/NAM7-like_C"/>
</dbReference>
<dbReference type="InterPro" id="IPR045055">
    <property type="entry name" value="DNA2/NAM7-like"/>
</dbReference>
<dbReference type="CDD" id="cd18808">
    <property type="entry name" value="SF1_C_Upf1"/>
    <property type="match status" value="1"/>
</dbReference>
<dbReference type="InterPro" id="IPR026122">
    <property type="entry name" value="MOV-10/SDE3_DEXXQ/H-box"/>
</dbReference>
<evidence type="ECO:0000313" key="8">
    <source>
        <dbReference type="EMBL" id="EEZ97839.2"/>
    </source>
</evidence>
<gene>
    <name evidence="8" type="primary">AUGUSTUS-3.0.2_00208</name>
    <name evidence="8" type="ORF">TcasGA2_TC000208</name>
</gene>
<dbReference type="PANTHER" id="PTHR10887:SF419">
    <property type="entry name" value="RNA HELICASE MOV10L1"/>
    <property type="match status" value="1"/>
</dbReference>
<dbReference type="Pfam" id="PF13086">
    <property type="entry name" value="AAA_11"/>
    <property type="match status" value="1"/>
</dbReference>
<evidence type="ECO:0000259" key="6">
    <source>
        <dbReference type="SMART" id="SM00382"/>
    </source>
</evidence>
<dbReference type="eggNOG" id="KOG1804">
    <property type="taxonomic scope" value="Eukaryota"/>
</dbReference>
<evidence type="ECO:0000256" key="5">
    <source>
        <dbReference type="ARBA" id="ARBA00048432"/>
    </source>
</evidence>
<dbReference type="GO" id="GO:0003678">
    <property type="term" value="F:DNA helicase activity"/>
    <property type="evidence" value="ECO:0007669"/>
    <property type="project" value="UniProtKB-EC"/>
</dbReference>
<comment type="catalytic activity">
    <reaction evidence="4">
        <text>ATP + H2O = ADP + phosphate + H(+)</text>
        <dbReference type="Rhea" id="RHEA:13065"/>
        <dbReference type="ChEBI" id="CHEBI:15377"/>
        <dbReference type="ChEBI" id="CHEBI:15378"/>
        <dbReference type="ChEBI" id="CHEBI:30616"/>
        <dbReference type="ChEBI" id="CHEBI:43474"/>
        <dbReference type="ChEBI" id="CHEBI:456216"/>
        <dbReference type="EC" id="3.6.4.13"/>
    </reaction>
</comment>
<dbReference type="EC" id="3.6.4.13" evidence="2"/>
<dbReference type="EMBL" id="KQ971316">
    <property type="protein sequence ID" value="EEZ97839.2"/>
    <property type="molecule type" value="Genomic_DNA"/>
</dbReference>
<dbReference type="KEGG" id="tca:661251"/>
<organism evidence="8 9">
    <name type="scientific">Tribolium castaneum</name>
    <name type="common">Red flour beetle</name>
    <dbReference type="NCBI Taxonomy" id="7070"/>
    <lineage>
        <taxon>Eukaryota</taxon>
        <taxon>Metazoa</taxon>
        <taxon>Ecdysozoa</taxon>
        <taxon>Arthropoda</taxon>
        <taxon>Hexapoda</taxon>
        <taxon>Insecta</taxon>
        <taxon>Pterygota</taxon>
        <taxon>Neoptera</taxon>
        <taxon>Endopterygota</taxon>
        <taxon>Coleoptera</taxon>
        <taxon>Polyphaga</taxon>
        <taxon>Cucujiformia</taxon>
        <taxon>Tenebrionidae</taxon>
        <taxon>Tenebrionidae incertae sedis</taxon>
        <taxon>Tribolium</taxon>
    </lineage>
</organism>
<dbReference type="SMART" id="SM00487">
    <property type="entry name" value="DEXDc"/>
    <property type="match status" value="1"/>
</dbReference>
<feature type="domain" description="AAA+ ATPase" evidence="6">
    <location>
        <begin position="440"/>
        <end position="612"/>
    </location>
</feature>
<sequence length="885" mass="101465">MDEELRCPICHEFRQDNQHNQTLNHRFYFAKWSYNEYRKALISDRHGIRLNVAPEPINNFQIDFKYYKGKYTTKVTPEQLRLHNSTITYKCTIQNAKKDDPVYITSTDIIHPSSYFTTKHPHVFGDDERSFILLQPGEQYTFKVVFQTDILARASYKIPLTCDIQTESKKESFTIVRSFLTLVQSQGEKDEKKGKSPFTSQPWKEVTKTVPTTKELPYKDKYPIPGKYIKILTYGIGAYSGMTVTEEETLNTLSRLVAQLTRENYNRFWHVVLWLEERAQALMLMKFNMQGVTMSLRDDDVLILTVPGLAEKRPSVIVGDFIKIRITNDHTAYKGFVGAVNEKTVEISHVDNELLEYIRENPDIELDVAFMLSRLAFERMHAAVDKIVSSGLVAKLFPVERRLPRSANAHNLDNSTLFNKTIAQNPEQKNAVDKIVNNIQDIPYIVFGPPGTGKTVTIVEAILQIKKRTKKRILVCAPANSACDMLATKLMPHCTTEELIRINSTTRERTTMTEDLKEYSNMEDDEFTRVVIDRLLSYRIVVTTLTLIGRYATGYRPDCVFIDEAAQASEPESDIAIALAGVGKQVVLAGDPKQLGPMVTKSAEKFGLGKSLLERLMEFEVYQLNRTTRNYDTNFITMLRLNFRSHPRILEIPNNLFYDDLLKPVSRIALQDPIANIPIYAKIVSSCNNNGQAIEMCAISAKEQKEGSSPSFFNLPEAEMVGKYVKALVNLPLAEAYKVRLDQIGVVTPYKRQVFKIKEELMYKGYQEVEVGTTESFQGREKRIIIISTVRAQHSLLLHDRKYDLGFVKNDQRFNVAITRAISKLIVIGNTPVLRTDHKWNRFIQACEEHNTCFGHQLENSSNVFKTGVVKRTKRFKSKDDQYHR</sequence>
<evidence type="ECO:0000256" key="3">
    <source>
        <dbReference type="ARBA" id="ARBA00023158"/>
    </source>
</evidence>
<dbReference type="SUPFAM" id="SSF52540">
    <property type="entry name" value="P-loop containing nucleoside triphosphate hydrolases"/>
    <property type="match status" value="1"/>
</dbReference>
<evidence type="ECO:0000313" key="9">
    <source>
        <dbReference type="Proteomes" id="UP000007266"/>
    </source>
</evidence>
<keyword evidence="9" id="KW-1185">Reference proteome</keyword>
<dbReference type="InterPro" id="IPR027417">
    <property type="entry name" value="P-loop_NTPase"/>
</dbReference>
<dbReference type="STRING" id="7070.D6WC75"/>
<dbReference type="InterPro" id="IPR041677">
    <property type="entry name" value="DNA2/NAM7_AAA_11"/>
</dbReference>
<dbReference type="PANTHER" id="PTHR10887">
    <property type="entry name" value="DNA2/NAM7 HELICASE FAMILY"/>
    <property type="match status" value="1"/>
</dbReference>
<dbReference type="InterPro" id="IPR014001">
    <property type="entry name" value="Helicase_ATP-bd"/>
</dbReference>
<dbReference type="GO" id="GO:0043186">
    <property type="term" value="C:P granule"/>
    <property type="evidence" value="ECO:0000318"/>
    <property type="project" value="GO_Central"/>
</dbReference>
<protein>
    <recommendedName>
        <fullName evidence="2">RNA helicase</fullName>
        <ecNumber evidence="2">3.6.4.13</ecNumber>
    </recommendedName>
</protein>
<reference evidence="8 9" key="1">
    <citation type="journal article" date="2008" name="Nature">
        <title>The genome of the model beetle and pest Tribolium castaneum.</title>
        <authorList>
            <consortium name="Tribolium Genome Sequencing Consortium"/>
            <person name="Richards S."/>
            <person name="Gibbs R.A."/>
            <person name="Weinstock G.M."/>
            <person name="Brown S.J."/>
            <person name="Denell R."/>
            <person name="Beeman R.W."/>
            <person name="Gibbs R."/>
            <person name="Beeman R.W."/>
            <person name="Brown S.J."/>
            <person name="Bucher G."/>
            <person name="Friedrich M."/>
            <person name="Grimmelikhuijzen C.J."/>
            <person name="Klingler M."/>
            <person name="Lorenzen M."/>
            <person name="Richards S."/>
            <person name="Roth S."/>
            <person name="Schroder R."/>
            <person name="Tautz D."/>
            <person name="Zdobnov E.M."/>
            <person name="Muzny D."/>
            <person name="Gibbs R.A."/>
            <person name="Weinstock G.M."/>
            <person name="Attaway T."/>
            <person name="Bell S."/>
            <person name="Buhay C.J."/>
            <person name="Chandrabose M.N."/>
            <person name="Chavez D."/>
            <person name="Clerk-Blankenburg K.P."/>
            <person name="Cree A."/>
            <person name="Dao M."/>
            <person name="Davis C."/>
            <person name="Chacko J."/>
            <person name="Dinh H."/>
            <person name="Dugan-Rocha S."/>
            <person name="Fowler G."/>
            <person name="Garner T.T."/>
            <person name="Garnes J."/>
            <person name="Gnirke A."/>
            <person name="Hawes A."/>
            <person name="Hernandez J."/>
            <person name="Hines S."/>
            <person name="Holder M."/>
            <person name="Hume J."/>
            <person name="Jhangiani S.N."/>
            <person name="Joshi V."/>
            <person name="Khan Z.M."/>
            <person name="Jackson L."/>
            <person name="Kovar C."/>
            <person name="Kowis A."/>
            <person name="Lee S."/>
            <person name="Lewis L.R."/>
            <person name="Margolis J."/>
            <person name="Morgan M."/>
            <person name="Nazareth L.V."/>
            <person name="Nguyen N."/>
            <person name="Okwuonu G."/>
            <person name="Parker D."/>
            <person name="Richards S."/>
            <person name="Ruiz S.J."/>
            <person name="Santibanez J."/>
            <person name="Savard J."/>
            <person name="Scherer S.E."/>
            <person name="Schneider B."/>
            <person name="Sodergren E."/>
            <person name="Tautz D."/>
            <person name="Vattahil S."/>
            <person name="Villasana D."/>
            <person name="White C.S."/>
            <person name="Wright R."/>
            <person name="Park Y."/>
            <person name="Beeman R.W."/>
            <person name="Lord J."/>
            <person name="Oppert B."/>
            <person name="Lorenzen M."/>
            <person name="Brown S."/>
            <person name="Wang L."/>
            <person name="Savard J."/>
            <person name="Tautz D."/>
            <person name="Richards S."/>
            <person name="Weinstock G."/>
            <person name="Gibbs R.A."/>
            <person name="Liu Y."/>
            <person name="Worley K."/>
            <person name="Weinstock G."/>
            <person name="Elsik C.G."/>
            <person name="Reese J.T."/>
            <person name="Elhaik E."/>
            <person name="Landan G."/>
            <person name="Graur D."/>
            <person name="Arensburger P."/>
            <person name="Atkinson P."/>
            <person name="Beeman R.W."/>
            <person name="Beidler J."/>
            <person name="Brown S.J."/>
            <person name="Demuth J.P."/>
            <person name="Drury D.W."/>
            <person name="Du Y.Z."/>
            <person name="Fujiwara H."/>
            <person name="Lorenzen M."/>
            <person name="Maselli V."/>
            <person name="Osanai M."/>
            <person name="Park Y."/>
            <person name="Robertson H.M."/>
            <person name="Tu Z."/>
            <person name="Wang J.J."/>
            <person name="Wang S."/>
            <person name="Richards S."/>
            <person name="Song H."/>
            <person name="Zhang L."/>
            <person name="Sodergren E."/>
            <person name="Werner D."/>
            <person name="Stanke M."/>
            <person name="Morgenstern B."/>
            <person name="Solovyev V."/>
            <person name="Kosarev P."/>
            <person name="Brown G."/>
            <person name="Chen H.C."/>
            <person name="Ermolaeva O."/>
            <person name="Hlavina W."/>
            <person name="Kapustin Y."/>
            <person name="Kiryutin B."/>
            <person name="Kitts P."/>
            <person name="Maglott D."/>
            <person name="Pruitt K."/>
            <person name="Sapojnikov V."/>
            <person name="Souvorov A."/>
            <person name="Mackey A.J."/>
            <person name="Waterhouse R.M."/>
            <person name="Wyder S."/>
            <person name="Zdobnov E.M."/>
            <person name="Zdobnov E.M."/>
            <person name="Wyder S."/>
            <person name="Kriventseva E.V."/>
            <person name="Kadowaki T."/>
            <person name="Bork P."/>
            <person name="Aranda M."/>
            <person name="Bao R."/>
            <person name="Beermann A."/>
            <person name="Berns N."/>
            <person name="Bolognesi R."/>
            <person name="Bonneton F."/>
            <person name="Bopp D."/>
            <person name="Brown S.J."/>
            <person name="Bucher G."/>
            <person name="Butts T."/>
            <person name="Chaumot A."/>
            <person name="Denell R.E."/>
            <person name="Ferrier D.E."/>
            <person name="Friedrich M."/>
            <person name="Gordon C.M."/>
            <person name="Jindra M."/>
            <person name="Klingler M."/>
            <person name="Lan Q."/>
            <person name="Lattorff H.M."/>
            <person name="Laudet V."/>
            <person name="von Levetsow C."/>
            <person name="Liu Z."/>
            <person name="Lutz R."/>
            <person name="Lynch J.A."/>
            <person name="da Fonseca R.N."/>
            <person name="Posnien N."/>
            <person name="Reuter R."/>
            <person name="Roth S."/>
            <person name="Savard J."/>
            <person name="Schinko J.B."/>
            <person name="Schmitt C."/>
            <person name="Schoppmeier M."/>
            <person name="Schroder R."/>
            <person name="Shippy T.D."/>
            <person name="Simonnet F."/>
            <person name="Marques-Souza H."/>
            <person name="Tautz D."/>
            <person name="Tomoyasu Y."/>
            <person name="Trauner J."/>
            <person name="Van der Zee M."/>
            <person name="Vervoort M."/>
            <person name="Wittkopp N."/>
            <person name="Wimmer E.A."/>
            <person name="Yang X."/>
            <person name="Jones A.K."/>
            <person name="Sattelle D.B."/>
            <person name="Ebert P.R."/>
            <person name="Nelson D."/>
            <person name="Scott J.G."/>
            <person name="Beeman R.W."/>
            <person name="Muthukrishnan S."/>
            <person name="Kramer K.J."/>
            <person name="Arakane Y."/>
            <person name="Beeman R.W."/>
            <person name="Zhu Q."/>
            <person name="Hogenkamp D."/>
            <person name="Dixit R."/>
            <person name="Oppert B."/>
            <person name="Jiang H."/>
            <person name="Zou Z."/>
            <person name="Marshall J."/>
            <person name="Elpidina E."/>
            <person name="Vinokurov K."/>
            <person name="Oppert C."/>
            <person name="Zou Z."/>
            <person name="Evans J."/>
            <person name="Lu Z."/>
            <person name="Zhao P."/>
            <person name="Sumathipala N."/>
            <person name="Altincicek B."/>
            <person name="Vilcinskas A."/>
            <person name="Williams M."/>
            <person name="Hultmark D."/>
            <person name="Hetru C."/>
            <person name="Jiang H."/>
            <person name="Grimmelikhuijzen C.J."/>
            <person name="Hauser F."/>
            <person name="Cazzamali G."/>
            <person name="Williamson M."/>
            <person name="Park Y."/>
            <person name="Li B."/>
            <person name="Tanaka Y."/>
            <person name="Predel R."/>
            <person name="Neupert S."/>
            <person name="Schachtner J."/>
            <person name="Verleyen P."/>
            <person name="Raible F."/>
            <person name="Bork P."/>
            <person name="Friedrich M."/>
            <person name="Walden K.K."/>
            <person name="Robertson H.M."/>
            <person name="Angeli S."/>
            <person name="Foret S."/>
            <person name="Bucher G."/>
            <person name="Schuetz S."/>
            <person name="Maleszka R."/>
            <person name="Wimmer E.A."/>
            <person name="Beeman R.W."/>
            <person name="Lorenzen M."/>
            <person name="Tomoyasu Y."/>
            <person name="Miller S.C."/>
            <person name="Grossmann D."/>
            <person name="Bucher G."/>
        </authorList>
    </citation>
    <scope>NUCLEOTIDE SEQUENCE [LARGE SCALE GENOMIC DNA]</scope>
    <source>
        <strain evidence="8 9">Georgia GA2</strain>
    </source>
</reference>
<dbReference type="Pfam" id="PF13087">
    <property type="entry name" value="AAA_12"/>
    <property type="match status" value="1"/>
</dbReference>
<evidence type="ECO:0000259" key="7">
    <source>
        <dbReference type="SMART" id="SM00487"/>
    </source>
</evidence>
<comment type="catalytic activity">
    <reaction evidence="5">
        <text>ATP + H2O = ADP + phosphate + H(+)</text>
        <dbReference type="Rhea" id="RHEA:13065"/>
        <dbReference type="ChEBI" id="CHEBI:15377"/>
        <dbReference type="ChEBI" id="CHEBI:15378"/>
        <dbReference type="ChEBI" id="CHEBI:30616"/>
        <dbReference type="ChEBI" id="CHEBI:43474"/>
        <dbReference type="ChEBI" id="CHEBI:456216"/>
        <dbReference type="EC" id="3.6.4.12"/>
    </reaction>
    <physiologicalReaction direction="left-to-right" evidence="5">
        <dbReference type="Rhea" id="RHEA:13066"/>
    </physiologicalReaction>
</comment>
<evidence type="ECO:0000256" key="4">
    <source>
        <dbReference type="ARBA" id="ARBA00047984"/>
    </source>
</evidence>
<comment type="similarity">
    <text evidence="1">Belongs to the DNA2/NAM7 helicase family. SDE3 subfamily.</text>
</comment>
<keyword evidence="8" id="KW-0347">Helicase</keyword>
<keyword evidence="8" id="KW-0547">Nucleotide-binding</keyword>
<dbReference type="InterPro" id="IPR049080">
    <property type="entry name" value="MOV-10-like_beta-barrel"/>
</dbReference>
<proteinExistence type="inferred from homology"/>
<dbReference type="CDD" id="cd18038">
    <property type="entry name" value="DEXXQc_Helz-like"/>
    <property type="match status" value="1"/>
</dbReference>
<keyword evidence="8" id="KW-0378">Hydrolase</keyword>
<name>D6WC75_TRICA</name>
<dbReference type="Proteomes" id="UP000007266">
    <property type="component" value="Linkage group 2"/>
</dbReference>
<dbReference type="GO" id="GO:0005829">
    <property type="term" value="C:cytosol"/>
    <property type="evidence" value="ECO:0000318"/>
    <property type="project" value="GO_Central"/>
</dbReference>
<dbReference type="GO" id="GO:0003723">
    <property type="term" value="F:RNA binding"/>
    <property type="evidence" value="ECO:0000318"/>
    <property type="project" value="GO_Central"/>
</dbReference>
<evidence type="ECO:0000256" key="1">
    <source>
        <dbReference type="ARBA" id="ARBA00005601"/>
    </source>
</evidence>
<dbReference type="SMART" id="SM00382">
    <property type="entry name" value="AAA"/>
    <property type="match status" value="1"/>
</dbReference>
<dbReference type="Gene3D" id="3.40.50.300">
    <property type="entry name" value="P-loop containing nucleotide triphosphate hydrolases"/>
    <property type="match status" value="2"/>
</dbReference>
<reference evidence="8 9" key="2">
    <citation type="journal article" date="2010" name="Nucleic Acids Res.">
        <title>BeetleBase in 2010: revisions to provide comprehensive genomic information for Tribolium castaneum.</title>
        <authorList>
            <person name="Kim H.S."/>
            <person name="Murphy T."/>
            <person name="Xia J."/>
            <person name="Caragea D."/>
            <person name="Park Y."/>
            <person name="Beeman R.W."/>
            <person name="Lorenzen M.D."/>
            <person name="Butcher S."/>
            <person name="Manak J.R."/>
            <person name="Brown S.J."/>
        </authorList>
    </citation>
    <scope>GENOME REANNOTATION</scope>
    <source>
        <strain evidence="8 9">Georgia GA2</strain>
    </source>
</reference>
<keyword evidence="8" id="KW-0067">ATP-binding</keyword>
<dbReference type="OrthoDB" id="6513042at2759"/>
<dbReference type="GO" id="GO:0035194">
    <property type="term" value="P:regulatory ncRNA-mediated post-transcriptional gene silencing"/>
    <property type="evidence" value="ECO:0000318"/>
    <property type="project" value="GO_Central"/>
</dbReference>